<protein>
    <submittedName>
        <fullName evidence="1">Uncharacterized protein</fullName>
    </submittedName>
</protein>
<comment type="caution">
    <text evidence="1">The sequence shown here is derived from an EMBL/GenBank/DDBJ whole genome shotgun (WGS) entry which is preliminary data.</text>
</comment>
<dbReference type="Proteomes" id="UP001165960">
    <property type="component" value="Unassembled WGS sequence"/>
</dbReference>
<evidence type="ECO:0000313" key="1">
    <source>
        <dbReference type="EMBL" id="KAJ9090387.1"/>
    </source>
</evidence>
<accession>A0ACC2UUD2</accession>
<dbReference type="EMBL" id="QTSX02000007">
    <property type="protein sequence ID" value="KAJ9090387.1"/>
    <property type="molecule type" value="Genomic_DNA"/>
</dbReference>
<name>A0ACC2UUD2_9FUNG</name>
<proteinExistence type="predicted"/>
<sequence>METLPNGTMTSCTTNGMNGVKLQLSSLVRRTLDEQNEDLNADKAESVTICFDKFYRIPFLQDALPAVYTRFLHQEGPENLEDAYNCILTQYQDCVEDEPDELEREKSEWNPSAKKKVAKDVRNESSAIMDEIAVLKPFLVQHTSGPPLTCYNCQQFGDIAINCKVKQCGYCDGELHAYGVDGCGKTCVYPAHLYGSEASPASSPLSLKRISLLLSSCTPAEPKCICVAEPSPTRAPSPSCWTKAGICREDVPSPEDVDKSKKHLKLFEDAIQTLLDKLLTFLEELGDEQHQEIEARIGKHLEDAMVKIPNLDQTPENVVEEGEDILSLNSSWT</sequence>
<organism evidence="1 2">
    <name type="scientific">Entomophthora muscae</name>
    <dbReference type="NCBI Taxonomy" id="34485"/>
    <lineage>
        <taxon>Eukaryota</taxon>
        <taxon>Fungi</taxon>
        <taxon>Fungi incertae sedis</taxon>
        <taxon>Zoopagomycota</taxon>
        <taxon>Entomophthoromycotina</taxon>
        <taxon>Entomophthoromycetes</taxon>
        <taxon>Entomophthorales</taxon>
        <taxon>Entomophthoraceae</taxon>
        <taxon>Entomophthora</taxon>
    </lineage>
</organism>
<evidence type="ECO:0000313" key="2">
    <source>
        <dbReference type="Proteomes" id="UP001165960"/>
    </source>
</evidence>
<gene>
    <name evidence="1" type="ORF">DSO57_1003120</name>
</gene>
<reference evidence="1" key="1">
    <citation type="submission" date="2022-04" db="EMBL/GenBank/DDBJ databases">
        <title>Genome of the entomopathogenic fungus Entomophthora muscae.</title>
        <authorList>
            <person name="Elya C."/>
            <person name="Lovett B.R."/>
            <person name="Lee E."/>
            <person name="Macias A.M."/>
            <person name="Hajek A.E."/>
            <person name="De Bivort B.L."/>
            <person name="Kasson M.T."/>
            <person name="De Fine Licht H.H."/>
            <person name="Stajich J.E."/>
        </authorList>
    </citation>
    <scope>NUCLEOTIDE SEQUENCE</scope>
    <source>
        <strain evidence="1">Berkeley</strain>
    </source>
</reference>
<keyword evidence="2" id="KW-1185">Reference proteome</keyword>